<evidence type="ECO:0000256" key="2">
    <source>
        <dbReference type="ARBA" id="ARBA00012925"/>
    </source>
</evidence>
<keyword evidence="3 7" id="KW-0479">Metal-binding</keyword>
<evidence type="ECO:0000256" key="7">
    <source>
        <dbReference type="RuleBase" id="RU367011"/>
    </source>
</evidence>
<keyword evidence="9" id="KW-1185">Reference proteome</keyword>
<reference evidence="10" key="1">
    <citation type="submission" date="2025-08" db="UniProtKB">
        <authorList>
            <consortium name="RefSeq"/>
        </authorList>
    </citation>
    <scope>IDENTIFICATION</scope>
</reference>
<keyword evidence="5" id="KW-0325">Glycoprotein</keyword>
<dbReference type="GO" id="GO:0005886">
    <property type="term" value="C:plasma membrane"/>
    <property type="evidence" value="ECO:0007669"/>
    <property type="project" value="TreeGrafter"/>
</dbReference>
<gene>
    <name evidence="10" type="primary">CA9</name>
</gene>
<proteinExistence type="inferred from homology"/>
<keyword evidence="6 7" id="KW-0456">Lyase</keyword>
<dbReference type="InterPro" id="IPR001148">
    <property type="entry name" value="CA_dom"/>
</dbReference>
<feature type="domain" description="Alpha-carbonic anhydrase" evidence="8">
    <location>
        <begin position="47"/>
        <end position="298"/>
    </location>
</feature>
<dbReference type="RefSeq" id="XP_025050504.1">
    <property type="nucleotide sequence ID" value="XM_025194719.1"/>
</dbReference>
<dbReference type="Gene3D" id="3.10.200.10">
    <property type="entry name" value="Alpha carbonic anhydrase"/>
    <property type="match status" value="1"/>
</dbReference>
<evidence type="ECO:0000256" key="6">
    <source>
        <dbReference type="ARBA" id="ARBA00023239"/>
    </source>
</evidence>
<keyword evidence="4 7" id="KW-0862">Zinc</keyword>
<comment type="cofactor">
    <cofactor evidence="7">
        <name>Zn(2+)</name>
        <dbReference type="ChEBI" id="CHEBI:29105"/>
    </cofactor>
</comment>
<dbReference type="EC" id="4.2.1.1" evidence="2 7"/>
<dbReference type="FunFam" id="3.10.200.10:FF:000003">
    <property type="entry name" value="Carbonic anhydrase 12"/>
    <property type="match status" value="1"/>
</dbReference>
<evidence type="ECO:0000313" key="10">
    <source>
        <dbReference type="RefSeq" id="XP_025050504.1"/>
    </source>
</evidence>
<dbReference type="InterPro" id="IPR023561">
    <property type="entry name" value="Carbonic_anhydrase_a-class"/>
</dbReference>
<evidence type="ECO:0000256" key="1">
    <source>
        <dbReference type="ARBA" id="ARBA00010718"/>
    </source>
</evidence>
<dbReference type="AlphaFoldDB" id="A0A3Q0FT53"/>
<evidence type="ECO:0000256" key="4">
    <source>
        <dbReference type="ARBA" id="ARBA00022833"/>
    </source>
</evidence>
<dbReference type="PROSITE" id="PS00162">
    <property type="entry name" value="ALPHA_CA_1"/>
    <property type="match status" value="1"/>
</dbReference>
<evidence type="ECO:0000313" key="9">
    <source>
        <dbReference type="Proteomes" id="UP000189705"/>
    </source>
</evidence>
<dbReference type="InterPro" id="IPR018338">
    <property type="entry name" value="Carbonic_anhydrase_a-class_CS"/>
</dbReference>
<dbReference type="PANTHER" id="PTHR18952">
    <property type="entry name" value="CARBONIC ANHYDRASE"/>
    <property type="match status" value="1"/>
</dbReference>
<dbReference type="SUPFAM" id="SSF51069">
    <property type="entry name" value="Carbonic anhydrase"/>
    <property type="match status" value="1"/>
</dbReference>
<evidence type="ECO:0000256" key="5">
    <source>
        <dbReference type="ARBA" id="ARBA00023180"/>
    </source>
</evidence>
<comment type="catalytic activity">
    <reaction evidence="7">
        <text>hydrogencarbonate + H(+) = CO2 + H2O</text>
        <dbReference type="Rhea" id="RHEA:10748"/>
        <dbReference type="ChEBI" id="CHEBI:15377"/>
        <dbReference type="ChEBI" id="CHEBI:15378"/>
        <dbReference type="ChEBI" id="CHEBI:16526"/>
        <dbReference type="ChEBI" id="CHEBI:17544"/>
        <dbReference type="EC" id="4.2.1.1"/>
    </reaction>
</comment>
<name>A0A3Q0FT53_ALLSI</name>
<dbReference type="PANTHER" id="PTHR18952:SF18">
    <property type="entry name" value="CARBONIC ANHYDRASE 9"/>
    <property type="match status" value="1"/>
</dbReference>
<accession>A0A3Q0FT53</accession>
<dbReference type="CTD" id="768"/>
<dbReference type="Pfam" id="PF00194">
    <property type="entry name" value="Carb_anhydrase"/>
    <property type="match status" value="1"/>
</dbReference>
<evidence type="ECO:0000259" key="8">
    <source>
        <dbReference type="PROSITE" id="PS51144"/>
    </source>
</evidence>
<evidence type="ECO:0000256" key="3">
    <source>
        <dbReference type="ARBA" id="ARBA00022723"/>
    </source>
</evidence>
<dbReference type="Proteomes" id="UP000189705">
    <property type="component" value="Unplaced"/>
</dbReference>
<sequence length="419" mass="46039">MAPGTGGRWQRTGGRGEGCSLPQACLLLAQGCTHAPFSLPFPGAAHGHWSYADKPAWSQGFPDCSGQKQSPINIITEATLFSPHLQPIHLSGYNLPPSEQLTLKNNGHTVVLQLPATLTMSGSNGQQYQAVQLHLHWGSPAGPGSEHTVDGRRYHAEIHVVHYNTRYDSIKKAMTQPDGLAVLAALLQVGPEKNPSYEHVLEHLEEVSEEDDDTLVAGFNIAGLLPANLSRYFRYNGSLTTPPCYQTVMWTVFNQTVRLSLDQILKLEETLYGDHNKLLQNNFRLPQAMHGRRVLASFLVARGPGVPSVPEKKDINVSGFVSIDDNQSAWPGLRELFPWCLPGKYCRRSRSLHQWGQVPAVGQDPKFFVLCPRPRHPRLTRPVHDADSAPAPVVIPPGQIFACRARGCTCSQRVEAGLG</sequence>
<dbReference type="SMART" id="SM01057">
    <property type="entry name" value="Carb_anhydrase"/>
    <property type="match status" value="1"/>
</dbReference>
<comment type="similarity">
    <text evidence="1 7">Belongs to the alpha-carbonic anhydrase family.</text>
</comment>
<protein>
    <recommendedName>
        <fullName evidence="2 7">Carbonic anhydrase</fullName>
        <ecNumber evidence="2 7">4.2.1.1</ecNumber>
    </recommendedName>
</protein>
<dbReference type="GO" id="GO:0008270">
    <property type="term" value="F:zinc ion binding"/>
    <property type="evidence" value="ECO:0007669"/>
    <property type="project" value="UniProtKB-UniRule"/>
</dbReference>
<comment type="function">
    <text evidence="7">Reversible hydration of carbon dioxide.</text>
</comment>
<dbReference type="GO" id="GO:0004089">
    <property type="term" value="F:carbonate dehydratase activity"/>
    <property type="evidence" value="ECO:0007669"/>
    <property type="project" value="UniProtKB-UniRule"/>
</dbReference>
<organism evidence="9 10">
    <name type="scientific">Alligator sinensis</name>
    <name type="common">Chinese alligator</name>
    <dbReference type="NCBI Taxonomy" id="38654"/>
    <lineage>
        <taxon>Eukaryota</taxon>
        <taxon>Metazoa</taxon>
        <taxon>Chordata</taxon>
        <taxon>Craniata</taxon>
        <taxon>Vertebrata</taxon>
        <taxon>Euteleostomi</taxon>
        <taxon>Archelosauria</taxon>
        <taxon>Archosauria</taxon>
        <taxon>Crocodylia</taxon>
        <taxon>Alligatoridae</taxon>
        <taxon>Alligatorinae</taxon>
        <taxon>Alligator</taxon>
    </lineage>
</organism>
<dbReference type="InterPro" id="IPR036398">
    <property type="entry name" value="CA_dom_sf"/>
</dbReference>
<dbReference type="GeneID" id="102374377"/>
<dbReference type="PROSITE" id="PS51144">
    <property type="entry name" value="ALPHA_CA_2"/>
    <property type="match status" value="1"/>
</dbReference>